<feature type="transmembrane region" description="Helical" evidence="13">
    <location>
        <begin position="493"/>
        <end position="513"/>
    </location>
</feature>
<feature type="domain" description="Membrane insertase YidC N-terminal" evidence="15">
    <location>
        <begin position="94"/>
        <end position="361"/>
    </location>
</feature>
<dbReference type="InterPro" id="IPR028053">
    <property type="entry name" value="Membr_insert_YidC_N"/>
</dbReference>
<sequence length="618" mass="70862">MDRNTIIGFVLMGAVLVLFTWLGRPSEEQLAEQQRYNDSIAAVQQKKEAEATLIAETAPTTLPLTEMSDSALIAERMRVFGDLAQATSGTEETLTLENDSISISLSTKGGMIVSSELKKYKDYRGENVRLIREGEAEFNYTFITNTNRIINTKDLFFSPRRVDDKTIRMSLITENGRELAFVYRLTDRYRVNVQVENKGFEQVIASNAFYLDGQIKLPIYQNEKSRKTESNYSGLAYEHSSGDVEKLNTGKDVKEDISGSVKWIAFRDMFFSTIVYSDLGLESVSLNSKLNSDENHLKMLESKFVLPLGKTGEAQPMLTMYLGPNDYSLLKSIDADMGRDTQFAKIVDMGDWFRFINIWLVIPVFNFLETMFSNYGLIIFLLTLFIKLLLSPFTYKSFIAQAKMRVLRPQVEEINKKYPGDDNMMQRQRATMELYKRAGASSLGGCLPMLLQMPFLIAMYQYFPTSINLRGESFLWASDLSTYDDIIHLPFEIPFIGSHISLFCLLMTITQVIYMKISQANQPDAPGMQAMKLMPYMMSIMLFVFLNQNASGLSYYYLLSMLISIAQTGVFRLAINEKKLLAQMEENKKKPMKKSKFMQRLEEMQKQQMELQKQQKRK</sequence>
<evidence type="ECO:0000259" key="15">
    <source>
        <dbReference type="Pfam" id="PF14849"/>
    </source>
</evidence>
<dbReference type="RefSeq" id="WP_078735625.1">
    <property type="nucleotide sequence ID" value="NZ_FUWL01000005.1"/>
</dbReference>
<dbReference type="PANTHER" id="PTHR12428:SF65">
    <property type="entry name" value="CYTOCHROME C OXIDASE ASSEMBLY PROTEIN COX18, MITOCHONDRIAL"/>
    <property type="match status" value="1"/>
</dbReference>
<keyword evidence="5 13" id="KW-1003">Cell membrane</keyword>
<evidence type="ECO:0000256" key="9">
    <source>
        <dbReference type="ARBA" id="ARBA00023136"/>
    </source>
</evidence>
<dbReference type="CDD" id="cd20070">
    <property type="entry name" value="5TM_YidC_Alb3"/>
    <property type="match status" value="1"/>
</dbReference>
<dbReference type="NCBIfam" id="NF002356">
    <property type="entry name" value="PRK01318.2-3"/>
    <property type="match status" value="1"/>
</dbReference>
<evidence type="ECO:0000256" key="6">
    <source>
        <dbReference type="ARBA" id="ARBA00022692"/>
    </source>
</evidence>
<evidence type="ECO:0000256" key="5">
    <source>
        <dbReference type="ARBA" id="ARBA00022475"/>
    </source>
</evidence>
<evidence type="ECO:0000313" key="17">
    <source>
        <dbReference type="Proteomes" id="UP000189956"/>
    </source>
</evidence>
<dbReference type="Pfam" id="PF14849">
    <property type="entry name" value="YidC_periplas"/>
    <property type="match status" value="1"/>
</dbReference>
<evidence type="ECO:0000256" key="1">
    <source>
        <dbReference type="ARBA" id="ARBA00004429"/>
    </source>
</evidence>
<evidence type="ECO:0000313" key="16">
    <source>
        <dbReference type="EMBL" id="SJZ42044.1"/>
    </source>
</evidence>
<gene>
    <name evidence="13" type="primary">yidC</name>
    <name evidence="16" type="ORF">SAMN02745205_00736</name>
</gene>
<dbReference type="PANTHER" id="PTHR12428">
    <property type="entry name" value="OXA1"/>
    <property type="match status" value="1"/>
</dbReference>
<dbReference type="InterPro" id="IPR047196">
    <property type="entry name" value="YidC_ALB_C"/>
</dbReference>
<dbReference type="AlphaFoldDB" id="A0A1T4KI10"/>
<keyword evidence="8 13" id="KW-1133">Transmembrane helix</keyword>
<evidence type="ECO:0000256" key="13">
    <source>
        <dbReference type="HAMAP-Rule" id="MF_01810"/>
    </source>
</evidence>
<dbReference type="Pfam" id="PF02096">
    <property type="entry name" value="60KD_IMP"/>
    <property type="match status" value="1"/>
</dbReference>
<dbReference type="GO" id="GO:0015031">
    <property type="term" value="P:protein transport"/>
    <property type="evidence" value="ECO:0007669"/>
    <property type="project" value="UniProtKB-KW"/>
</dbReference>
<keyword evidence="4 13" id="KW-0813">Transport</keyword>
<keyword evidence="7 13" id="KW-0653">Protein transport</keyword>
<dbReference type="PRINTS" id="PR00701">
    <property type="entry name" value="60KDINNERMP"/>
</dbReference>
<comment type="subunit">
    <text evidence="13">Interacts with the Sec translocase complex via SecD. Specifically interacts with transmembrane segments of nascent integral membrane proteins during membrane integration.</text>
</comment>
<evidence type="ECO:0000256" key="4">
    <source>
        <dbReference type="ARBA" id="ARBA00022448"/>
    </source>
</evidence>
<feature type="transmembrane region" description="Helical" evidence="13">
    <location>
        <begin position="374"/>
        <end position="395"/>
    </location>
</feature>
<keyword evidence="10 13" id="KW-0143">Chaperone</keyword>
<feature type="domain" description="Membrane insertase YidC/Oxa/ALB C-terminal" evidence="14">
    <location>
        <begin position="375"/>
        <end position="570"/>
    </location>
</feature>
<feature type="transmembrane region" description="Helical" evidence="13">
    <location>
        <begin position="533"/>
        <end position="550"/>
    </location>
</feature>
<keyword evidence="9 13" id="KW-0472">Membrane</keyword>
<evidence type="ECO:0000256" key="8">
    <source>
        <dbReference type="ARBA" id="ARBA00022989"/>
    </source>
</evidence>
<dbReference type="CDD" id="cd19961">
    <property type="entry name" value="EcYidC-like_peri"/>
    <property type="match status" value="1"/>
</dbReference>
<feature type="transmembrane region" description="Helical" evidence="13">
    <location>
        <begin position="6"/>
        <end position="23"/>
    </location>
</feature>
<accession>A0A1T4KI10</accession>
<evidence type="ECO:0000256" key="11">
    <source>
        <dbReference type="ARBA" id="ARBA00033245"/>
    </source>
</evidence>
<dbReference type="InterPro" id="IPR028055">
    <property type="entry name" value="YidC/Oxa/ALB_C"/>
</dbReference>
<dbReference type="InterPro" id="IPR019998">
    <property type="entry name" value="Membr_insert_YidC"/>
</dbReference>
<dbReference type="GO" id="GO:0051205">
    <property type="term" value="P:protein insertion into membrane"/>
    <property type="evidence" value="ECO:0007669"/>
    <property type="project" value="TreeGrafter"/>
</dbReference>
<name>A0A1T4KI10_PORCN</name>
<evidence type="ECO:0000256" key="2">
    <source>
        <dbReference type="ARBA" id="ARBA00010527"/>
    </source>
</evidence>
<comment type="subcellular location">
    <subcellularLocation>
        <location evidence="1">Cell inner membrane</location>
        <topology evidence="1">Multi-pass membrane protein</topology>
    </subcellularLocation>
    <subcellularLocation>
        <location evidence="13">Cell membrane</location>
        <topology evidence="13">Multi-pass membrane protein</topology>
    </subcellularLocation>
</comment>
<organism evidence="16 17">
    <name type="scientific">Porphyromonas cangingivalis</name>
    <dbReference type="NCBI Taxonomy" id="36874"/>
    <lineage>
        <taxon>Bacteria</taxon>
        <taxon>Pseudomonadati</taxon>
        <taxon>Bacteroidota</taxon>
        <taxon>Bacteroidia</taxon>
        <taxon>Bacteroidales</taxon>
        <taxon>Porphyromonadaceae</taxon>
        <taxon>Porphyromonas</taxon>
    </lineage>
</organism>
<dbReference type="InterPro" id="IPR001708">
    <property type="entry name" value="YidC/ALB3/OXA1/COX18"/>
</dbReference>
<proteinExistence type="inferred from homology"/>
<evidence type="ECO:0000259" key="14">
    <source>
        <dbReference type="Pfam" id="PF02096"/>
    </source>
</evidence>
<dbReference type="NCBIfam" id="TIGR03592">
    <property type="entry name" value="yidC_oxa1_cterm"/>
    <property type="match status" value="1"/>
</dbReference>
<evidence type="ECO:0000256" key="12">
    <source>
        <dbReference type="ARBA" id="ARBA00033342"/>
    </source>
</evidence>
<dbReference type="GO" id="GO:0005886">
    <property type="term" value="C:plasma membrane"/>
    <property type="evidence" value="ECO:0007669"/>
    <property type="project" value="UniProtKB-SubCell"/>
</dbReference>
<dbReference type="EMBL" id="FUWL01000005">
    <property type="protein sequence ID" value="SJZ42044.1"/>
    <property type="molecule type" value="Genomic_DNA"/>
</dbReference>
<dbReference type="Gene3D" id="2.70.98.90">
    <property type="match status" value="1"/>
</dbReference>
<evidence type="ECO:0000256" key="7">
    <source>
        <dbReference type="ARBA" id="ARBA00022927"/>
    </source>
</evidence>
<comment type="function">
    <text evidence="13">Required for the insertion and/or proper folding and/or complex formation of integral membrane proteins into the membrane. Involved in integration of membrane proteins that insert both dependently and independently of the Sec translocase complex, as well as at least some lipoproteins. Aids folding of multispanning membrane proteins.</text>
</comment>
<dbReference type="InterPro" id="IPR038221">
    <property type="entry name" value="YidC_periplasmic_sf"/>
</dbReference>
<dbReference type="GO" id="GO:0032977">
    <property type="term" value="F:membrane insertase activity"/>
    <property type="evidence" value="ECO:0007669"/>
    <property type="project" value="InterPro"/>
</dbReference>
<evidence type="ECO:0000256" key="3">
    <source>
        <dbReference type="ARBA" id="ARBA00015325"/>
    </source>
</evidence>
<dbReference type="Proteomes" id="UP000189956">
    <property type="component" value="Unassembled WGS sequence"/>
</dbReference>
<evidence type="ECO:0000256" key="10">
    <source>
        <dbReference type="ARBA" id="ARBA00023186"/>
    </source>
</evidence>
<keyword evidence="6 13" id="KW-0812">Transmembrane</keyword>
<comment type="similarity">
    <text evidence="2 13">Belongs to the OXA1/ALB3/YidC family. Type 1 subfamily.</text>
</comment>
<reference evidence="16 17" key="1">
    <citation type="submission" date="2017-02" db="EMBL/GenBank/DDBJ databases">
        <authorList>
            <person name="Peterson S.W."/>
        </authorList>
    </citation>
    <scope>NUCLEOTIDE SEQUENCE [LARGE SCALE GENOMIC DNA]</scope>
    <source>
        <strain evidence="16 17">ATCC 700135</strain>
    </source>
</reference>
<dbReference type="HAMAP" id="MF_01810">
    <property type="entry name" value="YidC_type1"/>
    <property type="match status" value="1"/>
</dbReference>
<feature type="transmembrane region" description="Helical" evidence="13">
    <location>
        <begin position="438"/>
        <end position="463"/>
    </location>
</feature>
<dbReference type="NCBIfam" id="TIGR03593">
    <property type="entry name" value="yidC_nterm"/>
    <property type="match status" value="1"/>
</dbReference>
<protein>
    <recommendedName>
        <fullName evidence="3 13">Membrane protein insertase YidC</fullName>
    </recommendedName>
    <alternativeName>
        <fullName evidence="12 13">Foldase YidC</fullName>
    </alternativeName>
    <alternativeName>
        <fullName evidence="11 13">Membrane integrase YidC</fullName>
    </alternativeName>
    <alternativeName>
        <fullName evidence="13">Membrane protein YidC</fullName>
    </alternativeName>
</protein>